<reference evidence="3" key="1">
    <citation type="submission" date="2021-09" db="EMBL/GenBank/DDBJ databases">
        <title>Complete genome sequence and metabolic characterization of Streptomyces tanashiensis DSM 731 the producer of antibacterial Kalafungin and diverse secondary metabolites.</title>
        <authorList>
            <person name="Abbasi M.N."/>
            <person name="Anwar M.N."/>
            <person name="Alam K."/>
            <person name="Shoaib M."/>
            <person name="Lin Z."/>
            <person name="Hayat M."/>
            <person name="Ali M.I."/>
            <person name="Malik H.M.T."/>
            <person name="Ahmed I."/>
            <person name="Li A."/>
            <person name="Hailong Wang H."/>
            <person name="Zhang Y."/>
        </authorList>
    </citation>
    <scope>NUCLEOTIDE SEQUENCE</scope>
    <source>
        <strain evidence="3">Kala</strain>
    </source>
</reference>
<feature type="compositionally biased region" description="Basic and acidic residues" evidence="1">
    <location>
        <begin position="114"/>
        <end position="123"/>
    </location>
</feature>
<dbReference type="EMBL" id="CP084204">
    <property type="protein sequence ID" value="UZX20858.1"/>
    <property type="molecule type" value="Genomic_DNA"/>
</dbReference>
<feature type="compositionally biased region" description="Basic and acidic residues" evidence="1">
    <location>
        <begin position="76"/>
        <end position="87"/>
    </location>
</feature>
<evidence type="ECO:0000313" key="4">
    <source>
        <dbReference type="Proteomes" id="UP001164506"/>
    </source>
</evidence>
<keyword evidence="2" id="KW-0812">Transmembrane</keyword>
<feature type="compositionally biased region" description="Low complexity" evidence="1">
    <location>
        <begin position="88"/>
        <end position="98"/>
    </location>
</feature>
<dbReference type="RefSeq" id="WP_267258483.1">
    <property type="nucleotide sequence ID" value="NZ_CP084204.1"/>
</dbReference>
<keyword evidence="2" id="KW-1133">Transmembrane helix</keyword>
<evidence type="ECO:0000313" key="3">
    <source>
        <dbReference type="EMBL" id="UZX20858.1"/>
    </source>
</evidence>
<feature type="region of interest" description="Disordered" evidence="1">
    <location>
        <begin position="72"/>
        <end position="123"/>
    </location>
</feature>
<organism evidence="3 4">
    <name type="scientific">Streptomyces tanashiensis</name>
    <dbReference type="NCBI Taxonomy" id="67367"/>
    <lineage>
        <taxon>Bacteria</taxon>
        <taxon>Bacillati</taxon>
        <taxon>Actinomycetota</taxon>
        <taxon>Actinomycetes</taxon>
        <taxon>Kitasatosporales</taxon>
        <taxon>Streptomycetaceae</taxon>
        <taxon>Streptomyces</taxon>
    </lineage>
</organism>
<evidence type="ECO:0000256" key="2">
    <source>
        <dbReference type="SAM" id="Phobius"/>
    </source>
</evidence>
<gene>
    <name evidence="3" type="ORF">LDH80_09110</name>
</gene>
<accession>A0ABY6QST7</accession>
<dbReference type="Proteomes" id="UP001164506">
    <property type="component" value="Chromosome"/>
</dbReference>
<keyword evidence="4" id="KW-1185">Reference proteome</keyword>
<dbReference type="GeneID" id="95599595"/>
<proteinExistence type="predicted"/>
<keyword evidence="2" id="KW-0472">Membrane</keyword>
<name>A0ABY6QST7_9ACTN</name>
<sequence length="123" mass="13427">MPQPPPSARRRNQWLPERRRSAVSGLVAVDTAALLLGLGRAWARISGADPCVLLLRAHPFPYLMHTTVALSTASPERARAWVRRESRGLTAGRTAPATARRRPARSASLPPARRRPEEAPSPA</sequence>
<feature type="transmembrane region" description="Helical" evidence="2">
    <location>
        <begin position="21"/>
        <end position="43"/>
    </location>
</feature>
<evidence type="ECO:0000256" key="1">
    <source>
        <dbReference type="SAM" id="MobiDB-lite"/>
    </source>
</evidence>
<protein>
    <submittedName>
        <fullName evidence="3">Uncharacterized protein</fullName>
    </submittedName>
</protein>